<dbReference type="RefSeq" id="XP_022142846.1">
    <property type="nucleotide sequence ID" value="XM_022287154.1"/>
</dbReference>
<evidence type="ECO:0000313" key="4">
    <source>
        <dbReference type="RefSeq" id="XP_022142844.1"/>
    </source>
</evidence>
<dbReference type="KEGG" id="mcha:111012858"/>
<dbReference type="OrthoDB" id="5296at2759"/>
<feature type="transmembrane region" description="Helical" evidence="2">
    <location>
        <begin position="157"/>
        <end position="178"/>
    </location>
</feature>
<dbReference type="PANTHER" id="PTHR35733:SF1">
    <property type="entry name" value="OS02G0307800 PROTEIN"/>
    <property type="match status" value="1"/>
</dbReference>
<feature type="compositionally biased region" description="Polar residues" evidence="1">
    <location>
        <begin position="253"/>
        <end position="264"/>
    </location>
</feature>
<keyword evidence="2" id="KW-0812">Transmembrane</keyword>
<feature type="region of interest" description="Disordered" evidence="1">
    <location>
        <begin position="246"/>
        <end position="281"/>
    </location>
</feature>
<dbReference type="Pfam" id="PF11282">
    <property type="entry name" value="DUF3082"/>
    <property type="match status" value="1"/>
</dbReference>
<dbReference type="AlphaFoldDB" id="A0A6J1CM21"/>
<dbReference type="Proteomes" id="UP000504603">
    <property type="component" value="Unplaced"/>
</dbReference>
<accession>A0A6J1CM21</accession>
<evidence type="ECO:0000313" key="5">
    <source>
        <dbReference type="RefSeq" id="XP_022142845.1"/>
    </source>
</evidence>
<dbReference type="RefSeq" id="XP_022142844.1">
    <property type="nucleotide sequence ID" value="XM_022287152.1"/>
</dbReference>
<dbReference type="GeneID" id="111012858"/>
<evidence type="ECO:0000313" key="6">
    <source>
        <dbReference type="RefSeq" id="XP_022142846.1"/>
    </source>
</evidence>
<sequence>MLQTHNFLSSIFPSTLSLTHKSCLSPPSLSSLHRPITFPFLSTHRRLRIQQCSPQISELSEATATFDEDDGPVELPPTIFATTDDPSSLQVATSVLLTGAISIFLFRSLRRRARRAKELKFRSVGVKKSLKEEALDSLKAISTGPIESKSTPSPIQAFLGAIAAGVIALILYKFTTTIEAALNRQTMSDNFSVRQMTITIRTIVNGICYLATFVFGINAVGLFLYSGQLAVNSIMEDGSTDKETATIVDKQVSPPNSTVETALDSTESSSNKDDQSSSNLQ</sequence>
<reference evidence="4 5" key="1">
    <citation type="submission" date="2025-04" db="UniProtKB">
        <authorList>
            <consortium name="RefSeq"/>
        </authorList>
    </citation>
    <scope>IDENTIFICATION</scope>
    <source>
        <strain evidence="4 5">OHB3-1</strain>
    </source>
</reference>
<dbReference type="GO" id="GO:0009535">
    <property type="term" value="C:chloroplast thylakoid membrane"/>
    <property type="evidence" value="ECO:0007669"/>
    <property type="project" value="TreeGrafter"/>
</dbReference>
<organism evidence="3 5">
    <name type="scientific">Momordica charantia</name>
    <name type="common">Bitter gourd</name>
    <name type="synonym">Balsam pear</name>
    <dbReference type="NCBI Taxonomy" id="3673"/>
    <lineage>
        <taxon>Eukaryota</taxon>
        <taxon>Viridiplantae</taxon>
        <taxon>Streptophyta</taxon>
        <taxon>Embryophyta</taxon>
        <taxon>Tracheophyta</taxon>
        <taxon>Spermatophyta</taxon>
        <taxon>Magnoliopsida</taxon>
        <taxon>eudicotyledons</taxon>
        <taxon>Gunneridae</taxon>
        <taxon>Pentapetalae</taxon>
        <taxon>rosids</taxon>
        <taxon>fabids</taxon>
        <taxon>Cucurbitales</taxon>
        <taxon>Cucurbitaceae</taxon>
        <taxon>Momordiceae</taxon>
        <taxon>Momordica</taxon>
    </lineage>
</organism>
<evidence type="ECO:0000256" key="2">
    <source>
        <dbReference type="SAM" id="Phobius"/>
    </source>
</evidence>
<keyword evidence="2" id="KW-0472">Membrane</keyword>
<evidence type="ECO:0000256" key="1">
    <source>
        <dbReference type="SAM" id="MobiDB-lite"/>
    </source>
</evidence>
<keyword evidence="3" id="KW-1185">Reference proteome</keyword>
<protein>
    <submittedName>
        <fullName evidence="4 5">Uncharacterized protein LOC111012858</fullName>
    </submittedName>
</protein>
<keyword evidence="2" id="KW-1133">Transmembrane helix</keyword>
<gene>
    <name evidence="4 5 6" type="primary">LOC111012858</name>
</gene>
<dbReference type="InterPro" id="IPR021434">
    <property type="entry name" value="DUF3082"/>
</dbReference>
<evidence type="ECO:0000313" key="3">
    <source>
        <dbReference type="Proteomes" id="UP000504603"/>
    </source>
</evidence>
<proteinExistence type="predicted"/>
<dbReference type="PANTHER" id="PTHR35733">
    <property type="entry name" value="OS02G0307800 PROTEIN"/>
    <property type="match status" value="1"/>
</dbReference>
<feature type="transmembrane region" description="Helical" evidence="2">
    <location>
        <begin position="198"/>
        <end position="225"/>
    </location>
</feature>
<dbReference type="RefSeq" id="XP_022142845.1">
    <property type="nucleotide sequence ID" value="XM_022287153.1"/>
</dbReference>
<name>A0A6J1CM21_MOMCH</name>